<reference evidence="4 5" key="1">
    <citation type="submission" date="2020-08" db="EMBL/GenBank/DDBJ databases">
        <title>Plant Genome Project.</title>
        <authorList>
            <person name="Zhang R.-G."/>
        </authorList>
    </citation>
    <scope>NUCLEOTIDE SEQUENCE [LARGE SCALE GENOMIC DNA]</scope>
    <source>
        <tissue evidence="4">Rhizome</tissue>
    </source>
</reference>
<sequence length="627" mass="70675">MTPPRPCSLAISLRRLRSAPSFTHKKLLQFQTLLIVHPSPPYSLLHFLPDFLSRFARSWPVSHTSLLLRHFSAFRPSSLWSHFLRSISHHHPHARSLLLLLLCHAVGHQDRLPDWAILTLLLPRCAALPEASDVFGRVIHCQILTSGLLPDHVLMTGLLAYYSKCGDLPSAKKVFAEMPGKDVIAHNAMIAALSCHGLAEDARTLFDQMCERSSASWSSMITCYCKLGYLDSARQLFDRNPIKDVVSWNAMIDGYCKMGNLVEARELFDQMGTLKDAVTWNTLISGYLHHREFGMAITMFQLMQMENVNPTEITMASLLSACAHLGTLHMGRWIHAYIQNHRLKIDLVLGNALVVMYFKCGDVETALSVFRGMPIRNIFCWNSVIAGLGTNGYGQQAIETFLEMNRLERIKPDGVTFVGLLSACSHSGLVAEGKQYFSQMLHIYGVEPQIEHYGCMVDILGRAGFLKDALHLLETMPVRPNAIVWGSLLRACHIHRDSKVSEQVTQHLLELDPNDEANYVLLSNIYASSRRWDDVEKCRGIMFRKKVHKSPGCSSIEVNSRLHEFLVGDTSHPQFEQIYAFLAGIEKEMRELGYQSNTGSALHHIEDEKENEVIYHSEKFAIALGIS</sequence>
<dbReference type="InterPro" id="IPR046848">
    <property type="entry name" value="E_motif"/>
</dbReference>
<dbReference type="NCBIfam" id="TIGR00756">
    <property type="entry name" value="PPR"/>
    <property type="match status" value="4"/>
</dbReference>
<dbReference type="FunFam" id="1.25.40.10:FF:000184">
    <property type="entry name" value="Pentatricopeptide repeat-containing protein, chloroplastic"/>
    <property type="match status" value="1"/>
</dbReference>
<dbReference type="InterPro" id="IPR046960">
    <property type="entry name" value="PPR_At4g14850-like_plant"/>
</dbReference>
<dbReference type="InterPro" id="IPR002885">
    <property type="entry name" value="PPR_rpt"/>
</dbReference>
<dbReference type="Pfam" id="PF13041">
    <property type="entry name" value="PPR_2"/>
    <property type="match status" value="2"/>
</dbReference>
<dbReference type="PANTHER" id="PTHR47926">
    <property type="entry name" value="PENTATRICOPEPTIDE REPEAT-CONTAINING PROTEIN"/>
    <property type="match status" value="1"/>
</dbReference>
<name>A0A8J5LMW2_ZINOF</name>
<dbReference type="Pfam" id="PF20430">
    <property type="entry name" value="Eplus_motif"/>
    <property type="match status" value="1"/>
</dbReference>
<dbReference type="Pfam" id="PF01535">
    <property type="entry name" value="PPR"/>
    <property type="match status" value="4"/>
</dbReference>
<dbReference type="Pfam" id="PF20431">
    <property type="entry name" value="E_motif"/>
    <property type="match status" value="1"/>
</dbReference>
<dbReference type="PROSITE" id="PS51375">
    <property type="entry name" value="PPR"/>
    <property type="match status" value="3"/>
</dbReference>
<dbReference type="AlphaFoldDB" id="A0A8J5LMW2"/>
<gene>
    <name evidence="4" type="ORF">ZIOFF_019392</name>
</gene>
<dbReference type="Pfam" id="PF12854">
    <property type="entry name" value="PPR_1"/>
    <property type="match status" value="1"/>
</dbReference>
<dbReference type="InterPro" id="IPR046849">
    <property type="entry name" value="E2_motif"/>
</dbReference>
<dbReference type="GO" id="GO:0009451">
    <property type="term" value="P:RNA modification"/>
    <property type="evidence" value="ECO:0007669"/>
    <property type="project" value="InterPro"/>
</dbReference>
<feature type="repeat" description="PPR" evidence="3">
    <location>
        <begin position="244"/>
        <end position="274"/>
    </location>
</feature>
<comment type="similarity">
    <text evidence="1">Belongs to the PPR family. PCMP-H subfamily.</text>
</comment>
<evidence type="ECO:0000256" key="1">
    <source>
        <dbReference type="ARBA" id="ARBA00006643"/>
    </source>
</evidence>
<dbReference type="PANTHER" id="PTHR47926:SF430">
    <property type="entry name" value="PENTATRICOPEPTIDE REPEAT-CONTAINING PROTEIN"/>
    <property type="match status" value="1"/>
</dbReference>
<accession>A0A8J5LMW2</accession>
<evidence type="ECO:0000256" key="3">
    <source>
        <dbReference type="PROSITE-ProRule" id="PRU00708"/>
    </source>
</evidence>
<evidence type="ECO:0000256" key="2">
    <source>
        <dbReference type="ARBA" id="ARBA00022737"/>
    </source>
</evidence>
<comment type="caution">
    <text evidence="4">The sequence shown here is derived from an EMBL/GenBank/DDBJ whole genome shotgun (WGS) entry which is preliminary data.</text>
</comment>
<dbReference type="FunFam" id="1.25.40.10:FF:000333">
    <property type="entry name" value="Pentatricopeptide repeat-containing protein"/>
    <property type="match status" value="1"/>
</dbReference>
<feature type="repeat" description="PPR" evidence="3">
    <location>
        <begin position="276"/>
        <end position="310"/>
    </location>
</feature>
<evidence type="ECO:0000313" key="5">
    <source>
        <dbReference type="Proteomes" id="UP000734854"/>
    </source>
</evidence>
<evidence type="ECO:0000313" key="4">
    <source>
        <dbReference type="EMBL" id="KAG6522254.1"/>
    </source>
</evidence>
<organism evidence="4 5">
    <name type="scientific">Zingiber officinale</name>
    <name type="common">Ginger</name>
    <name type="synonym">Amomum zingiber</name>
    <dbReference type="NCBI Taxonomy" id="94328"/>
    <lineage>
        <taxon>Eukaryota</taxon>
        <taxon>Viridiplantae</taxon>
        <taxon>Streptophyta</taxon>
        <taxon>Embryophyta</taxon>
        <taxon>Tracheophyta</taxon>
        <taxon>Spermatophyta</taxon>
        <taxon>Magnoliopsida</taxon>
        <taxon>Liliopsida</taxon>
        <taxon>Zingiberales</taxon>
        <taxon>Zingiberaceae</taxon>
        <taxon>Zingiber</taxon>
    </lineage>
</organism>
<dbReference type="EMBL" id="JACMSC010000005">
    <property type="protein sequence ID" value="KAG6522254.1"/>
    <property type="molecule type" value="Genomic_DNA"/>
</dbReference>
<dbReference type="GO" id="GO:0003723">
    <property type="term" value="F:RNA binding"/>
    <property type="evidence" value="ECO:0007669"/>
    <property type="project" value="InterPro"/>
</dbReference>
<keyword evidence="5" id="KW-1185">Reference proteome</keyword>
<protein>
    <recommendedName>
        <fullName evidence="6">Pentatricopeptide repeat-containing protein</fullName>
    </recommendedName>
</protein>
<keyword evidence="2" id="KW-0677">Repeat</keyword>
<feature type="repeat" description="PPR" evidence="3">
    <location>
        <begin position="182"/>
        <end position="216"/>
    </location>
</feature>
<proteinExistence type="inferred from homology"/>
<dbReference type="OrthoDB" id="185373at2759"/>
<evidence type="ECO:0008006" key="6">
    <source>
        <dbReference type="Google" id="ProtNLM"/>
    </source>
</evidence>
<dbReference type="Proteomes" id="UP000734854">
    <property type="component" value="Unassembled WGS sequence"/>
</dbReference>